<dbReference type="SMART" id="SM00028">
    <property type="entry name" value="TPR"/>
    <property type="match status" value="4"/>
</dbReference>
<keyword evidence="5" id="KW-0472">Membrane</keyword>
<organism evidence="8 9">
    <name type="scientific">Flavobacterium psychrolimnae</name>
    <dbReference type="NCBI Taxonomy" id="249351"/>
    <lineage>
        <taxon>Bacteria</taxon>
        <taxon>Pseudomonadati</taxon>
        <taxon>Bacteroidota</taxon>
        <taxon>Flavobacteriia</taxon>
        <taxon>Flavobacteriales</taxon>
        <taxon>Flavobacteriaceae</taxon>
        <taxon>Flavobacterium</taxon>
    </lineage>
</organism>
<dbReference type="PROSITE" id="PS50005">
    <property type="entry name" value="TPR"/>
    <property type="match status" value="1"/>
</dbReference>
<feature type="transmembrane region" description="Helical" evidence="5">
    <location>
        <begin position="351"/>
        <end position="371"/>
    </location>
</feature>
<evidence type="ECO:0000256" key="1">
    <source>
        <dbReference type="ARBA" id="ARBA00022679"/>
    </source>
</evidence>
<dbReference type="SUPFAM" id="SSF55874">
    <property type="entry name" value="ATPase domain of HSP90 chaperone/DNA topoisomerase II/histidine kinase"/>
    <property type="match status" value="1"/>
</dbReference>
<dbReference type="OrthoDB" id="943406at2"/>
<feature type="signal peptide" evidence="6">
    <location>
        <begin position="1"/>
        <end position="19"/>
    </location>
</feature>
<dbReference type="PANTHER" id="PTHR24421">
    <property type="entry name" value="NITRATE/NITRITE SENSOR PROTEIN NARX-RELATED"/>
    <property type="match status" value="1"/>
</dbReference>
<keyword evidence="1" id="KW-0808">Transferase</keyword>
<evidence type="ECO:0000313" key="8">
    <source>
        <dbReference type="EMBL" id="RBN50183.1"/>
    </source>
</evidence>
<gene>
    <name evidence="8" type="ORF">DR980_08640</name>
</gene>
<dbReference type="InterPro" id="IPR019734">
    <property type="entry name" value="TPR_rpt"/>
</dbReference>
<dbReference type="EMBL" id="QNUX01000007">
    <property type="protein sequence ID" value="RBN50183.1"/>
    <property type="molecule type" value="Genomic_DNA"/>
</dbReference>
<keyword evidence="5" id="KW-1133">Transmembrane helix</keyword>
<dbReference type="RefSeq" id="WP_113635097.1">
    <property type="nucleotide sequence ID" value="NZ_QNUX01000007.1"/>
</dbReference>
<proteinExistence type="predicted"/>
<dbReference type="InterPro" id="IPR011990">
    <property type="entry name" value="TPR-like_helical_dom_sf"/>
</dbReference>
<accession>A0A366B0K2</accession>
<dbReference type="InterPro" id="IPR003594">
    <property type="entry name" value="HATPase_dom"/>
</dbReference>
<dbReference type="Proteomes" id="UP000253676">
    <property type="component" value="Unassembled WGS sequence"/>
</dbReference>
<evidence type="ECO:0000259" key="7">
    <source>
        <dbReference type="PROSITE" id="PS50109"/>
    </source>
</evidence>
<evidence type="ECO:0000256" key="5">
    <source>
        <dbReference type="SAM" id="Phobius"/>
    </source>
</evidence>
<dbReference type="InterPro" id="IPR036890">
    <property type="entry name" value="HATPase_C_sf"/>
</dbReference>
<evidence type="ECO:0000256" key="2">
    <source>
        <dbReference type="ARBA" id="ARBA00022777"/>
    </source>
</evidence>
<dbReference type="GO" id="GO:0000160">
    <property type="term" value="P:phosphorelay signal transduction system"/>
    <property type="evidence" value="ECO:0007669"/>
    <property type="project" value="UniProtKB-KW"/>
</dbReference>
<dbReference type="PROSITE" id="PS51257">
    <property type="entry name" value="PROKAR_LIPOPROTEIN"/>
    <property type="match status" value="1"/>
</dbReference>
<name>A0A366B0K2_9FLAO</name>
<keyword evidence="5" id="KW-0812">Transmembrane</keyword>
<reference evidence="8 9" key="1">
    <citation type="submission" date="2018-07" db="EMBL/GenBank/DDBJ databases">
        <title>Complete genome sequence of Flavobacterium psychrolimnae LMG 22018.</title>
        <authorList>
            <person name="Kim D.-U."/>
        </authorList>
    </citation>
    <scope>NUCLEOTIDE SEQUENCE [LARGE SCALE GENOMIC DNA]</scope>
    <source>
        <strain evidence="8 9">LMG 22018</strain>
    </source>
</reference>
<dbReference type="Gene3D" id="3.30.565.10">
    <property type="entry name" value="Histidine kinase-like ATPase, C-terminal domain"/>
    <property type="match status" value="1"/>
</dbReference>
<dbReference type="GO" id="GO:0016301">
    <property type="term" value="F:kinase activity"/>
    <property type="evidence" value="ECO:0007669"/>
    <property type="project" value="UniProtKB-KW"/>
</dbReference>
<keyword evidence="2" id="KW-0418">Kinase</keyword>
<dbReference type="AlphaFoldDB" id="A0A366B0K2"/>
<dbReference type="PROSITE" id="PS50109">
    <property type="entry name" value="HIS_KIN"/>
    <property type="match status" value="1"/>
</dbReference>
<keyword evidence="9" id="KW-1185">Reference proteome</keyword>
<protein>
    <recommendedName>
        <fullName evidence="7">Histidine kinase domain-containing protein</fullName>
    </recommendedName>
</protein>
<keyword evidence="6" id="KW-0732">Signal</keyword>
<sequence length="574" mass="65676">MYRSSIFVFLLLFTLYSCTETSKSKDSLPNEDTATANSVEARKFLDLGMANYANKKFDSAFYFYNRSKILYELENDSLMIAYNLVQMAVIQEIFGDYLGSEKNLIEALPYSKGDLLYQASAYNQLGISSKQLSNYEDALYYYDKAKSVTKDTLPRITIENNKASVYIQKKEFNTSIKVLEAVIKSDVLDSVNVTKAIVLDNLGYSYYKVNRNQEGSYLMNQALTLRKKNNDTYGVLGSYLHLSEYFLNRDSKKSNEYALAAYKTTMAIGSVKERLESLSFLVKNNFERGNNKYALIYIKLNDSIIKVRNNAKNQFAKIKYDSDQNRADNLKLSAQKAQTTLQLEKQKNSTLLLYFVVLLLVFLSVFIINFLKTKSKREKIRISYNTETRISKKLHDELANDLYQIMTFAETQDLSTENNKEILLNDLDSIYSRTRNISRENSSIDIGPNFVPNLKEMMSNYSNDAVNILVNGLDVVQNTALETNKKITIYRTLQELLVNMKKHSQCSLVVITFKNIDKKIQIEYTDNGIGVSKEEINLKNGLLNVETRVKAVDGTLTFDNALQKGFKVNITFPV</sequence>
<feature type="domain" description="Histidine kinase" evidence="7">
    <location>
        <begin position="393"/>
        <end position="574"/>
    </location>
</feature>
<evidence type="ECO:0000256" key="6">
    <source>
        <dbReference type="SAM" id="SignalP"/>
    </source>
</evidence>
<feature type="repeat" description="TPR" evidence="4">
    <location>
        <begin position="119"/>
        <end position="152"/>
    </location>
</feature>
<evidence type="ECO:0000256" key="3">
    <source>
        <dbReference type="ARBA" id="ARBA00023012"/>
    </source>
</evidence>
<dbReference type="SUPFAM" id="SSF48452">
    <property type="entry name" value="TPR-like"/>
    <property type="match status" value="2"/>
</dbReference>
<evidence type="ECO:0000313" key="9">
    <source>
        <dbReference type="Proteomes" id="UP000253676"/>
    </source>
</evidence>
<keyword evidence="4" id="KW-0802">TPR repeat</keyword>
<evidence type="ECO:0000256" key="4">
    <source>
        <dbReference type="PROSITE-ProRule" id="PRU00339"/>
    </source>
</evidence>
<dbReference type="InterPro" id="IPR005467">
    <property type="entry name" value="His_kinase_dom"/>
</dbReference>
<comment type="caution">
    <text evidence="8">The sequence shown here is derived from an EMBL/GenBank/DDBJ whole genome shotgun (WGS) entry which is preliminary data.</text>
</comment>
<dbReference type="PANTHER" id="PTHR24421:SF60">
    <property type="entry name" value="SENSOR HISTIDINE KINASE COMP"/>
    <property type="match status" value="1"/>
</dbReference>
<keyword evidence="3" id="KW-0902">Two-component regulatory system</keyword>
<dbReference type="InterPro" id="IPR050482">
    <property type="entry name" value="Sensor_HK_TwoCompSys"/>
</dbReference>
<dbReference type="Pfam" id="PF02518">
    <property type="entry name" value="HATPase_c"/>
    <property type="match status" value="1"/>
</dbReference>
<dbReference type="CDD" id="cd16917">
    <property type="entry name" value="HATPase_UhpB-NarQ-NarX-like"/>
    <property type="match status" value="1"/>
</dbReference>
<dbReference type="Gene3D" id="1.25.40.10">
    <property type="entry name" value="Tetratricopeptide repeat domain"/>
    <property type="match status" value="2"/>
</dbReference>
<feature type="chain" id="PRO_5017041466" description="Histidine kinase domain-containing protein" evidence="6">
    <location>
        <begin position="20"/>
        <end position="574"/>
    </location>
</feature>
<dbReference type="Pfam" id="PF13374">
    <property type="entry name" value="TPR_10"/>
    <property type="match status" value="1"/>
</dbReference>